<keyword evidence="1" id="KW-0812">Transmembrane</keyword>
<evidence type="ECO:0000313" key="2">
    <source>
        <dbReference type="EMBL" id="CAE6785404.1"/>
    </source>
</evidence>
<dbReference type="Proteomes" id="UP000674425">
    <property type="component" value="Unassembled WGS sequence"/>
</dbReference>
<evidence type="ECO:0000313" key="3">
    <source>
        <dbReference type="EMBL" id="SFT68664.1"/>
    </source>
</evidence>
<keyword evidence="1" id="KW-1133">Transmembrane helix</keyword>
<protein>
    <recommendedName>
        <fullName evidence="6">Transmembrane protein</fullName>
    </recommendedName>
</protein>
<keyword evidence="1" id="KW-0472">Membrane</keyword>
<feature type="transmembrane region" description="Helical" evidence="1">
    <location>
        <begin position="21"/>
        <end position="40"/>
    </location>
</feature>
<proteinExistence type="predicted"/>
<gene>
    <name evidence="2" type="ORF">R69658_04268</name>
    <name evidence="3" type="ORF">SAMN05192563_100317</name>
</gene>
<sequence length="191" mass="20481">MKADQLQDMLLTLRFEMQRSFGLPGLLGVLVIGVAAIVAVSTPSVESGTHGMGEMQDAARVARTANAHHLAGERSAAVDPVALDTLPGLFPGFTQSANDIAVIFAQARESNLTLGSAEYQVTTEAGAPFTRYQVLLPVKDQYSAIRRFLAAVLNNVPNAALQAIHVERPAVDGNILDARVRFELIYRTAQP</sequence>
<evidence type="ECO:0000256" key="1">
    <source>
        <dbReference type="SAM" id="Phobius"/>
    </source>
</evidence>
<dbReference type="AlphaFoldDB" id="A0A1I7A179"/>
<dbReference type="OrthoDB" id="9096701at2"/>
<dbReference type="RefSeq" id="WP_093633283.1">
    <property type="nucleotide sequence ID" value="NZ_CAJNAU010000042.1"/>
</dbReference>
<dbReference type="EMBL" id="CAJNAU010000042">
    <property type="protein sequence ID" value="CAE6785404.1"/>
    <property type="molecule type" value="Genomic_DNA"/>
</dbReference>
<evidence type="ECO:0000313" key="5">
    <source>
        <dbReference type="Proteomes" id="UP000674425"/>
    </source>
</evidence>
<evidence type="ECO:0008006" key="6">
    <source>
        <dbReference type="Google" id="ProtNLM"/>
    </source>
</evidence>
<organism evidence="3 4">
    <name type="scientific">Paraburkholderia aspalathi</name>
    <dbReference type="NCBI Taxonomy" id="1324617"/>
    <lineage>
        <taxon>Bacteria</taxon>
        <taxon>Pseudomonadati</taxon>
        <taxon>Pseudomonadota</taxon>
        <taxon>Betaproteobacteria</taxon>
        <taxon>Burkholderiales</taxon>
        <taxon>Burkholderiaceae</taxon>
        <taxon>Paraburkholderia</taxon>
    </lineage>
</organism>
<evidence type="ECO:0000313" key="4">
    <source>
        <dbReference type="Proteomes" id="UP000198844"/>
    </source>
</evidence>
<accession>A0A1I7A179</accession>
<reference evidence="3 4" key="1">
    <citation type="submission" date="2016-10" db="EMBL/GenBank/DDBJ databases">
        <authorList>
            <person name="de Groot N.N."/>
        </authorList>
    </citation>
    <scope>NUCLEOTIDE SEQUENCE [LARGE SCALE GENOMIC DNA]</scope>
    <source>
        <strain evidence="3 4">LMG 27731</strain>
    </source>
</reference>
<dbReference type="EMBL" id="FPBH01000003">
    <property type="protein sequence ID" value="SFT68664.1"/>
    <property type="molecule type" value="Genomic_DNA"/>
</dbReference>
<dbReference type="Proteomes" id="UP000198844">
    <property type="component" value="Unassembled WGS sequence"/>
</dbReference>
<reference evidence="2 5" key="2">
    <citation type="submission" date="2021-02" db="EMBL/GenBank/DDBJ databases">
        <authorList>
            <person name="Vanwijnsberghe S."/>
        </authorList>
    </citation>
    <scope>NUCLEOTIDE SEQUENCE [LARGE SCALE GENOMIC DNA]</scope>
    <source>
        <strain evidence="2 5">R-69658</strain>
    </source>
</reference>
<name>A0A1I7A179_9BURK</name>
<keyword evidence="5" id="KW-1185">Reference proteome</keyword>